<feature type="compositionally biased region" description="Gly residues" evidence="1">
    <location>
        <begin position="1"/>
        <end position="11"/>
    </location>
</feature>
<dbReference type="EMBL" id="BGPR01023989">
    <property type="protein sequence ID" value="GBN91636.1"/>
    <property type="molecule type" value="Genomic_DNA"/>
</dbReference>
<reference evidence="2 3" key="1">
    <citation type="journal article" date="2019" name="Sci. Rep.">
        <title>Orb-weaving spider Araneus ventricosus genome elucidates the spidroin gene catalogue.</title>
        <authorList>
            <person name="Kono N."/>
            <person name="Nakamura H."/>
            <person name="Ohtoshi R."/>
            <person name="Moran D.A.P."/>
            <person name="Shinohara A."/>
            <person name="Yoshida Y."/>
            <person name="Fujiwara M."/>
            <person name="Mori M."/>
            <person name="Tomita M."/>
            <person name="Arakawa K."/>
        </authorList>
    </citation>
    <scope>NUCLEOTIDE SEQUENCE [LARGE SCALE GENOMIC DNA]</scope>
</reference>
<evidence type="ECO:0000256" key="1">
    <source>
        <dbReference type="SAM" id="MobiDB-lite"/>
    </source>
</evidence>
<name>A0A4Y2SWF6_ARAVE</name>
<dbReference type="AlphaFoldDB" id="A0A4Y2SWF6"/>
<organism evidence="2 3">
    <name type="scientific">Araneus ventricosus</name>
    <name type="common">Orbweaver spider</name>
    <name type="synonym">Epeira ventricosa</name>
    <dbReference type="NCBI Taxonomy" id="182803"/>
    <lineage>
        <taxon>Eukaryota</taxon>
        <taxon>Metazoa</taxon>
        <taxon>Ecdysozoa</taxon>
        <taxon>Arthropoda</taxon>
        <taxon>Chelicerata</taxon>
        <taxon>Arachnida</taxon>
        <taxon>Araneae</taxon>
        <taxon>Araneomorphae</taxon>
        <taxon>Entelegynae</taxon>
        <taxon>Araneoidea</taxon>
        <taxon>Araneidae</taxon>
        <taxon>Araneus</taxon>
    </lineage>
</organism>
<keyword evidence="3" id="KW-1185">Reference proteome</keyword>
<feature type="region of interest" description="Disordered" evidence="1">
    <location>
        <begin position="1"/>
        <end position="24"/>
    </location>
</feature>
<gene>
    <name evidence="2" type="ORF">AVEN_180507_1</name>
</gene>
<evidence type="ECO:0000313" key="3">
    <source>
        <dbReference type="Proteomes" id="UP000499080"/>
    </source>
</evidence>
<accession>A0A4Y2SWF6</accession>
<protein>
    <submittedName>
        <fullName evidence="2">Uncharacterized protein</fullName>
    </submittedName>
</protein>
<dbReference type="Proteomes" id="UP000499080">
    <property type="component" value="Unassembled WGS sequence"/>
</dbReference>
<evidence type="ECO:0000313" key="2">
    <source>
        <dbReference type="EMBL" id="GBN91636.1"/>
    </source>
</evidence>
<proteinExistence type="predicted"/>
<sequence>MNSGGFKPGGGLEEEDLNNNNTDFSSVFPSPTMKSIILTRSVFSSLQAVWCASPRGLVITQLFTSDDLLISLNSFHIRIPKRGVSGNTVGKSPPSVFRGGKYFQSVSGKVPQLFQPKDE</sequence>
<comment type="caution">
    <text evidence="2">The sequence shown here is derived from an EMBL/GenBank/DDBJ whole genome shotgun (WGS) entry which is preliminary data.</text>
</comment>